<protein>
    <submittedName>
        <fullName evidence="1">Uncharacterized protein</fullName>
    </submittedName>
</protein>
<evidence type="ECO:0000313" key="1">
    <source>
        <dbReference type="EMBL" id="KFI24325.1"/>
    </source>
</evidence>
<name>A0A086XQM5_9RHOB</name>
<dbReference type="EMBL" id="JFZB01000054">
    <property type="protein sequence ID" value="KFI24325.1"/>
    <property type="molecule type" value="Genomic_DNA"/>
</dbReference>
<evidence type="ECO:0000313" key="2">
    <source>
        <dbReference type="Proteomes" id="UP000028824"/>
    </source>
</evidence>
<accession>A0A086XQM5</accession>
<reference evidence="1 2" key="1">
    <citation type="submission" date="2014-03" db="EMBL/GenBank/DDBJ databases">
        <title>Genome of Paenirhodobacter enshiensis DW2-9.</title>
        <authorList>
            <person name="Wang D."/>
            <person name="Wang G."/>
        </authorList>
    </citation>
    <scope>NUCLEOTIDE SEQUENCE [LARGE SCALE GENOMIC DNA]</scope>
    <source>
        <strain evidence="1 2">DW2-9</strain>
    </source>
</reference>
<dbReference type="AlphaFoldDB" id="A0A086XQM5"/>
<gene>
    <name evidence="1" type="ORF">CG50_10785</name>
</gene>
<sequence>MADVTGTLHREFGGKTYALRLTMRDIATLQGDYGDDLGGWLSETPPRILNFGFAVDVISLAVSRGSKIAERREADEIADELFTADRELFTAVMSATFASEAAANGDASGNGAAPADQAQV</sequence>
<dbReference type="Proteomes" id="UP000028824">
    <property type="component" value="Unassembled WGS sequence"/>
</dbReference>
<organism evidence="1 2">
    <name type="scientific">Paenirhodobacter enshiensis</name>
    <dbReference type="NCBI Taxonomy" id="1105367"/>
    <lineage>
        <taxon>Bacteria</taxon>
        <taxon>Pseudomonadati</taxon>
        <taxon>Pseudomonadota</taxon>
        <taxon>Alphaproteobacteria</taxon>
        <taxon>Rhodobacterales</taxon>
        <taxon>Rhodobacter group</taxon>
        <taxon>Paenirhodobacter</taxon>
    </lineage>
</organism>
<dbReference type="STRING" id="1105367.CG50_10785"/>
<dbReference type="eggNOG" id="ENOG502ZJ3V">
    <property type="taxonomic scope" value="Bacteria"/>
</dbReference>
<proteinExistence type="predicted"/>
<keyword evidence="2" id="KW-1185">Reference proteome</keyword>
<comment type="caution">
    <text evidence="1">The sequence shown here is derived from an EMBL/GenBank/DDBJ whole genome shotgun (WGS) entry which is preliminary data.</text>
</comment>
<dbReference type="OrthoDB" id="7775905at2"/>
<dbReference type="RefSeq" id="WP_036640203.1">
    <property type="nucleotide sequence ID" value="NZ_JFZB01000054.1"/>
</dbReference>